<gene>
    <name evidence="2" type="ORF">DFP86_1262</name>
</gene>
<dbReference type="GO" id="GO:0005886">
    <property type="term" value="C:plasma membrane"/>
    <property type="evidence" value="ECO:0007669"/>
    <property type="project" value="TreeGrafter"/>
</dbReference>
<keyword evidence="1" id="KW-1133">Transmembrane helix</keyword>
<keyword evidence="1" id="KW-0472">Membrane</keyword>
<feature type="transmembrane region" description="Helical" evidence="1">
    <location>
        <begin position="46"/>
        <end position="64"/>
    </location>
</feature>
<proteinExistence type="predicted"/>
<accession>A0A4R7AUI7</accession>
<dbReference type="AlphaFoldDB" id="A0A4R7AUI7"/>
<evidence type="ECO:0000313" key="2">
    <source>
        <dbReference type="EMBL" id="TDR70233.1"/>
    </source>
</evidence>
<dbReference type="InterPro" id="IPR008523">
    <property type="entry name" value="DUF805"/>
</dbReference>
<dbReference type="Pfam" id="PF05656">
    <property type="entry name" value="DUF805"/>
    <property type="match status" value="1"/>
</dbReference>
<keyword evidence="1" id="KW-0812">Transmembrane</keyword>
<organism evidence="2 3">
    <name type="scientific">Paludibacterium purpuratum</name>
    <dbReference type="NCBI Taxonomy" id="1144873"/>
    <lineage>
        <taxon>Bacteria</taxon>
        <taxon>Pseudomonadati</taxon>
        <taxon>Pseudomonadota</taxon>
        <taxon>Betaproteobacteria</taxon>
        <taxon>Neisseriales</taxon>
        <taxon>Chromobacteriaceae</taxon>
        <taxon>Paludibacterium</taxon>
    </lineage>
</organism>
<feature type="transmembrane region" description="Helical" evidence="1">
    <location>
        <begin position="101"/>
        <end position="123"/>
    </location>
</feature>
<sequence>MLQYVKNYVFNIGTTELVSEAVGEEDFVMPIMRLFDVSGRMNRRSFWLYSSLNFVILLAVIRALNSLSASAFILLWLVPYTLFSIKIQVRRWHDLNRTGCMCFINCIPVVGSIVTLICLGFLAGSDGANDYGVKPYSFSVSE</sequence>
<dbReference type="Proteomes" id="UP000295611">
    <property type="component" value="Unassembled WGS sequence"/>
</dbReference>
<evidence type="ECO:0000313" key="3">
    <source>
        <dbReference type="Proteomes" id="UP000295611"/>
    </source>
</evidence>
<dbReference type="PANTHER" id="PTHR34980:SF2">
    <property type="entry name" value="INNER MEMBRANE PROTEIN YHAH-RELATED"/>
    <property type="match status" value="1"/>
</dbReference>
<reference evidence="2 3" key="1">
    <citation type="submission" date="2019-03" db="EMBL/GenBank/DDBJ databases">
        <title>Genomic Encyclopedia of Type Strains, Phase III (KMG-III): the genomes of soil and plant-associated and newly described type strains.</title>
        <authorList>
            <person name="Whitman W."/>
        </authorList>
    </citation>
    <scope>NUCLEOTIDE SEQUENCE [LARGE SCALE GENOMIC DNA]</scope>
    <source>
        <strain evidence="2 3">CECT 8976</strain>
    </source>
</reference>
<dbReference type="EMBL" id="SNZP01000026">
    <property type="protein sequence ID" value="TDR70233.1"/>
    <property type="molecule type" value="Genomic_DNA"/>
</dbReference>
<protein>
    <submittedName>
        <fullName evidence="2">Uncharacterized membrane protein YhaH (DUF805 family)</fullName>
    </submittedName>
</protein>
<comment type="caution">
    <text evidence="2">The sequence shown here is derived from an EMBL/GenBank/DDBJ whole genome shotgun (WGS) entry which is preliminary data.</text>
</comment>
<dbReference type="PANTHER" id="PTHR34980">
    <property type="entry name" value="INNER MEMBRANE PROTEIN-RELATED-RELATED"/>
    <property type="match status" value="1"/>
</dbReference>
<keyword evidence="3" id="KW-1185">Reference proteome</keyword>
<name>A0A4R7AUI7_9NEIS</name>
<feature type="transmembrane region" description="Helical" evidence="1">
    <location>
        <begin position="70"/>
        <end position="89"/>
    </location>
</feature>
<evidence type="ECO:0000256" key="1">
    <source>
        <dbReference type="SAM" id="Phobius"/>
    </source>
</evidence>